<evidence type="ECO:0000256" key="6">
    <source>
        <dbReference type="SAM" id="MobiDB-lite"/>
    </source>
</evidence>
<evidence type="ECO:0000256" key="2">
    <source>
        <dbReference type="ARBA" id="ARBA00022741"/>
    </source>
</evidence>
<keyword evidence="5" id="KW-0539">Nucleus</keyword>
<dbReference type="FunFam" id="3.40.50.300:FF:000571">
    <property type="entry name" value="Guanine nucleotide-binding protein-like NSN1"/>
    <property type="match status" value="1"/>
</dbReference>
<keyword evidence="4" id="KW-0342">GTP-binding</keyword>
<dbReference type="EMBL" id="JAODAN010000001">
    <property type="protein sequence ID" value="KAK1927466.1"/>
    <property type="molecule type" value="Genomic_DNA"/>
</dbReference>
<evidence type="ECO:0000256" key="1">
    <source>
        <dbReference type="ARBA" id="ARBA00004604"/>
    </source>
</evidence>
<dbReference type="InterPro" id="IPR050755">
    <property type="entry name" value="TRAFAC_YlqF/YawG_RiboMat"/>
</dbReference>
<dbReference type="Gene3D" id="3.40.50.300">
    <property type="entry name" value="P-loop containing nucleotide triphosphate hydrolases"/>
    <property type="match status" value="1"/>
</dbReference>
<dbReference type="InterPro" id="IPR027417">
    <property type="entry name" value="P-loop_NTPase"/>
</dbReference>
<feature type="compositionally biased region" description="Pro residues" evidence="6">
    <location>
        <begin position="526"/>
        <end position="535"/>
    </location>
</feature>
<keyword evidence="3" id="KW-0175">Coiled coil</keyword>
<comment type="caution">
    <text evidence="8">The sequence shown here is derived from an EMBL/GenBank/DDBJ whole genome shotgun (WGS) entry which is preliminary data.</text>
</comment>
<keyword evidence="2" id="KW-0547">Nucleotide-binding</keyword>
<accession>A0AAD9FWC2</accession>
<feature type="region of interest" description="Disordered" evidence="6">
    <location>
        <begin position="608"/>
        <end position="650"/>
    </location>
</feature>
<name>A0AAD9FWC2_PAPLA</name>
<dbReference type="InterPro" id="IPR030378">
    <property type="entry name" value="G_CP_dom"/>
</dbReference>
<comment type="subcellular location">
    <subcellularLocation>
        <location evidence="1">Nucleus</location>
        <location evidence="1">Nucleolus</location>
    </subcellularLocation>
</comment>
<dbReference type="GO" id="GO:0051239">
    <property type="term" value="P:regulation of multicellular organismal process"/>
    <property type="evidence" value="ECO:0007669"/>
    <property type="project" value="UniProtKB-ARBA"/>
</dbReference>
<evidence type="ECO:0000313" key="8">
    <source>
        <dbReference type="EMBL" id="KAK1927466.1"/>
    </source>
</evidence>
<feature type="domain" description="CP-type G" evidence="7">
    <location>
        <begin position="101"/>
        <end position="295"/>
    </location>
</feature>
<dbReference type="InterPro" id="IPR006073">
    <property type="entry name" value="GTP-bd"/>
</dbReference>
<dbReference type="Pfam" id="PF01926">
    <property type="entry name" value="MMR_HSR1"/>
    <property type="match status" value="1"/>
</dbReference>
<evidence type="ECO:0000259" key="7">
    <source>
        <dbReference type="PROSITE" id="PS51721"/>
    </source>
</evidence>
<feature type="region of interest" description="Disordered" evidence="6">
    <location>
        <begin position="1"/>
        <end position="28"/>
    </location>
</feature>
<reference evidence="8" key="1">
    <citation type="submission" date="2023-02" db="EMBL/GenBank/DDBJ databases">
        <title>Identification and recombinant expression of a fungal hydrolase from Papiliotrema laurentii that hydrolyzes apple cutin and clears colloidal polyester polyurethane.</title>
        <authorList>
            <consortium name="DOE Joint Genome Institute"/>
            <person name="Roman V.A."/>
            <person name="Bojanowski C."/>
            <person name="Crable B.R."/>
            <person name="Wagner D.N."/>
            <person name="Hung C.S."/>
            <person name="Nadeau L.J."/>
            <person name="Schratz L."/>
            <person name="Haridas S."/>
            <person name="Pangilinan J."/>
            <person name="Lipzen A."/>
            <person name="Na H."/>
            <person name="Yan M."/>
            <person name="Ng V."/>
            <person name="Grigoriev I.V."/>
            <person name="Spatafora J.W."/>
            <person name="Barlow D."/>
            <person name="Biffinger J."/>
            <person name="Kelley-Loughnane N."/>
            <person name="Varaljay V.A."/>
            <person name="Crookes-Goodson W.J."/>
        </authorList>
    </citation>
    <scope>NUCLEOTIDE SEQUENCE</scope>
    <source>
        <strain evidence="8">5307AH</strain>
    </source>
</reference>
<protein>
    <recommendedName>
        <fullName evidence="7">CP-type G domain-containing protein</fullName>
    </recommendedName>
</protein>
<feature type="region of interest" description="Disordered" evidence="6">
    <location>
        <begin position="178"/>
        <end position="204"/>
    </location>
</feature>
<dbReference type="AlphaFoldDB" id="A0AAD9FWC2"/>
<dbReference type="CDD" id="cd04178">
    <property type="entry name" value="Nucleostemin_like"/>
    <property type="match status" value="1"/>
</dbReference>
<keyword evidence="9" id="KW-1185">Reference proteome</keyword>
<sequence length="671" mass="72373">MPKAQKGRNNKNKVYAVPAAQKRRDNGVPKIQTAKLVGRQAMPYGKSKPVVGEMPSSDRNMSILAASSAVEFEENEAGPSSGLYQPVDSSLTRDSSSKAFMRELRKVIERSDVIIQVLDARDPEGTRSRWVEEEVRKREAQGKKLLAVVNKIDLVPRANLEAWLKHLRHSFPCMPFKSSTQSQRNHLSQNAVPLAQPSSTPGQAATFQPLPTTSSSLGAPALLHLLKQYALSTPHSSLTVGVVGYPNVGKSSLINSLKRSRACAVAAMPGKTRVTQEVVLDKGVKIVDCPGVVLEDVGREMDGDEGRRKAAEIMLRNCVKAEQVEDPVAPVEVILSKVDPALMQKLYNIPPYADVREFLIRIALTRGRLGRGGIPDLTGSAVSILRDWNSGKIPFFTTPPAIHPSSAPSAASAAAAAVTDDIEMGGEKVGDAKILNTLSEAFSLDGLFDSAGDEAAWEGEDAASGEAMLEDRPLGAQAASQPDPVPTVAPTTTQSAFSAPAMMSLSDDEDDDDEDNDMPRFGKRPAPIPVAPDSPPLSVAPSITRRGPVTNAARLFTADELAVLPEGLLDRQRQKQLAKKAKKKRAAAGLTEAELMAGFVGMDVEEQDPEMDAEMGEAQRPSKKQMRKEKKKAQKVVQRPTEAEMDAEARQEADFASFLHTVGADDMDEEL</sequence>
<organism evidence="8 9">
    <name type="scientific">Papiliotrema laurentii</name>
    <name type="common">Cryptococcus laurentii</name>
    <dbReference type="NCBI Taxonomy" id="5418"/>
    <lineage>
        <taxon>Eukaryota</taxon>
        <taxon>Fungi</taxon>
        <taxon>Dikarya</taxon>
        <taxon>Basidiomycota</taxon>
        <taxon>Agaricomycotina</taxon>
        <taxon>Tremellomycetes</taxon>
        <taxon>Tremellales</taxon>
        <taxon>Rhynchogastremaceae</taxon>
        <taxon>Papiliotrema</taxon>
    </lineage>
</organism>
<dbReference type="GO" id="GO:0050793">
    <property type="term" value="P:regulation of developmental process"/>
    <property type="evidence" value="ECO:0007669"/>
    <property type="project" value="UniProtKB-ARBA"/>
</dbReference>
<dbReference type="InterPro" id="IPR023179">
    <property type="entry name" value="GTP-bd_ortho_bundle_sf"/>
</dbReference>
<dbReference type="GO" id="GO:0005525">
    <property type="term" value="F:GTP binding"/>
    <property type="evidence" value="ECO:0007669"/>
    <property type="project" value="UniProtKB-KW"/>
</dbReference>
<dbReference type="Proteomes" id="UP001182556">
    <property type="component" value="Unassembled WGS sequence"/>
</dbReference>
<feature type="region of interest" description="Disordered" evidence="6">
    <location>
        <begin position="473"/>
        <end position="545"/>
    </location>
</feature>
<dbReference type="FunFam" id="1.10.1580.10:FF:000002">
    <property type="entry name" value="Guanine nucleotide-binding protein-like 3 (nucleolar)-like"/>
    <property type="match status" value="1"/>
</dbReference>
<dbReference type="PROSITE" id="PS51721">
    <property type="entry name" value="G_CP"/>
    <property type="match status" value="1"/>
</dbReference>
<evidence type="ECO:0000313" key="9">
    <source>
        <dbReference type="Proteomes" id="UP001182556"/>
    </source>
</evidence>
<dbReference type="Gene3D" id="1.10.1580.10">
    <property type="match status" value="1"/>
</dbReference>
<dbReference type="GO" id="GO:0005730">
    <property type="term" value="C:nucleolus"/>
    <property type="evidence" value="ECO:0007669"/>
    <property type="project" value="UniProtKB-SubCell"/>
</dbReference>
<proteinExistence type="predicted"/>
<feature type="compositionally biased region" description="Basic residues" evidence="6">
    <location>
        <begin position="1"/>
        <end position="11"/>
    </location>
</feature>
<dbReference type="PANTHER" id="PTHR11089:SF30">
    <property type="entry name" value="GUANINE NUCLEOTIDE-BINDING PROTEIN-LIKE 3 HOMOLOG"/>
    <property type="match status" value="1"/>
</dbReference>
<gene>
    <name evidence="8" type="ORF">DB88DRAFT_478138</name>
</gene>
<evidence type="ECO:0000256" key="5">
    <source>
        <dbReference type="ARBA" id="ARBA00023242"/>
    </source>
</evidence>
<feature type="compositionally biased region" description="Basic residues" evidence="6">
    <location>
        <begin position="621"/>
        <end position="634"/>
    </location>
</feature>
<evidence type="ECO:0000256" key="4">
    <source>
        <dbReference type="ARBA" id="ARBA00023134"/>
    </source>
</evidence>
<dbReference type="SUPFAM" id="SSF52540">
    <property type="entry name" value="P-loop containing nucleoside triphosphate hydrolases"/>
    <property type="match status" value="1"/>
</dbReference>
<dbReference type="PANTHER" id="PTHR11089">
    <property type="entry name" value="GTP-BINDING PROTEIN-RELATED"/>
    <property type="match status" value="1"/>
</dbReference>
<evidence type="ECO:0000256" key="3">
    <source>
        <dbReference type="ARBA" id="ARBA00023054"/>
    </source>
</evidence>
<feature type="compositionally biased region" description="Acidic residues" evidence="6">
    <location>
        <begin position="506"/>
        <end position="516"/>
    </location>
</feature>